<dbReference type="AlphaFoldDB" id="A0A5Q0BKS5"/>
<keyword evidence="6" id="KW-0732">Signal</keyword>
<keyword evidence="4" id="KW-0997">Cell inner membrane</keyword>
<keyword evidence="3" id="KW-1003">Cell membrane</keyword>
<dbReference type="EMBL" id="CP044205">
    <property type="protein sequence ID" value="QFY44525.1"/>
    <property type="molecule type" value="Genomic_DNA"/>
</dbReference>
<dbReference type="CDD" id="cd13553">
    <property type="entry name" value="PBP2_NrtA_CpmA_like"/>
    <property type="match status" value="1"/>
</dbReference>
<organism evidence="7 8">
    <name type="scientific">Candidatus Methylospira mobilis</name>
    <dbReference type="NCBI Taxonomy" id="1808979"/>
    <lineage>
        <taxon>Bacteria</taxon>
        <taxon>Pseudomonadati</taxon>
        <taxon>Pseudomonadota</taxon>
        <taxon>Gammaproteobacteria</taxon>
        <taxon>Methylococcales</taxon>
        <taxon>Methylococcaceae</taxon>
        <taxon>Candidatus Methylospira</taxon>
    </lineage>
</organism>
<dbReference type="OrthoDB" id="9815602at2"/>
<dbReference type="SUPFAM" id="SSF53850">
    <property type="entry name" value="Periplasmic binding protein-like II"/>
    <property type="match status" value="1"/>
</dbReference>
<dbReference type="Proteomes" id="UP000325755">
    <property type="component" value="Chromosome"/>
</dbReference>
<dbReference type="PANTHER" id="PTHR30024">
    <property type="entry name" value="ALIPHATIC SULFONATES-BINDING PROTEIN-RELATED"/>
    <property type="match status" value="1"/>
</dbReference>
<evidence type="ECO:0000313" key="7">
    <source>
        <dbReference type="EMBL" id="QFY44525.1"/>
    </source>
</evidence>
<accession>A0A5Q0BKS5</accession>
<dbReference type="InParanoid" id="A0A5Q0BKS5"/>
<proteinExistence type="predicted"/>
<dbReference type="GO" id="GO:0012505">
    <property type="term" value="C:endomembrane system"/>
    <property type="evidence" value="ECO:0007669"/>
    <property type="project" value="UniProtKB-SubCell"/>
</dbReference>
<dbReference type="KEGG" id="mmob:F6R98_19395"/>
<evidence type="ECO:0000313" key="8">
    <source>
        <dbReference type="Proteomes" id="UP000325755"/>
    </source>
</evidence>
<sequence length="342" mass="37897">MKKNKLLWRHLLLHVSLASIFMMTAQKSVAQNQPLRIGWVYAMANAPALIAEKKGYYEAEGLRVTVHSFGDGPMIQQAIAAGELDVAYIGTPPVYQWFSRGLETRIIAKVNYGQAAVIASRSSSVKSPADLRGKKLAGVAKGSGMDVLLRGYVLKEAAKLDPENDLTIVQMPSGNMNAALERKVVDAAFTWEPFVSLALARGDARLILDVNQALPHYPWYVVVGVPKILQERPDDIAKLLRAHRKAIAFLQEHQEEANGIIAETFNLEPLQTIDGKTLAPEAIVREARKRLGWSDKLESTDLQFIQRLIDYSLALGFLNKPVTLEQIVDTRFQNNADAISSR</sequence>
<evidence type="ECO:0000256" key="1">
    <source>
        <dbReference type="ARBA" id="ARBA00004308"/>
    </source>
</evidence>
<evidence type="ECO:0000256" key="5">
    <source>
        <dbReference type="ARBA" id="ARBA00023136"/>
    </source>
</evidence>
<evidence type="ECO:0000256" key="3">
    <source>
        <dbReference type="ARBA" id="ARBA00022475"/>
    </source>
</evidence>
<keyword evidence="8" id="KW-1185">Reference proteome</keyword>
<feature type="chain" id="PRO_5024954538" evidence="6">
    <location>
        <begin position="31"/>
        <end position="342"/>
    </location>
</feature>
<dbReference type="RefSeq" id="WP_153250487.1">
    <property type="nucleotide sequence ID" value="NZ_CP044205.1"/>
</dbReference>
<dbReference type="Gene3D" id="3.40.190.10">
    <property type="entry name" value="Periplasmic binding protein-like II"/>
    <property type="match status" value="2"/>
</dbReference>
<keyword evidence="5" id="KW-0472">Membrane</keyword>
<reference evidence="7 8" key="1">
    <citation type="submission" date="2019-09" db="EMBL/GenBank/DDBJ databases">
        <title>Ecophysiology of the spiral-shaped methanotroph Methylospira mobilis as revealed by the complete genome sequence.</title>
        <authorList>
            <person name="Oshkin I.Y."/>
            <person name="Dedysh S.N."/>
            <person name="Miroshnikov K."/>
            <person name="Danilova O.V."/>
            <person name="Hakobyan A."/>
            <person name="Liesack W."/>
        </authorList>
    </citation>
    <scope>NUCLEOTIDE SEQUENCE [LARGE SCALE GENOMIC DNA]</scope>
    <source>
        <strain evidence="7 8">Shm1</strain>
    </source>
</reference>
<evidence type="ECO:0000256" key="4">
    <source>
        <dbReference type="ARBA" id="ARBA00022519"/>
    </source>
</evidence>
<evidence type="ECO:0000256" key="2">
    <source>
        <dbReference type="ARBA" id="ARBA00022448"/>
    </source>
</evidence>
<keyword evidence="2" id="KW-0813">Transport</keyword>
<gene>
    <name evidence="7" type="ORF">F6R98_19395</name>
</gene>
<dbReference type="Pfam" id="PF13379">
    <property type="entry name" value="NMT1_2"/>
    <property type="match status" value="1"/>
</dbReference>
<comment type="subcellular location">
    <subcellularLocation>
        <location evidence="1">Endomembrane system</location>
    </subcellularLocation>
</comment>
<name>A0A5Q0BKS5_9GAMM</name>
<dbReference type="InterPro" id="IPR044527">
    <property type="entry name" value="NrtA/CpmA_ABC-bd_dom"/>
</dbReference>
<protein>
    <submittedName>
        <fullName evidence="7">ABC transporter substrate-binding protein</fullName>
    </submittedName>
</protein>
<evidence type="ECO:0000256" key="6">
    <source>
        <dbReference type="SAM" id="SignalP"/>
    </source>
</evidence>
<feature type="signal peptide" evidence="6">
    <location>
        <begin position="1"/>
        <end position="30"/>
    </location>
</feature>